<protein>
    <submittedName>
        <fullName evidence="1">Uncharacterized protein</fullName>
    </submittedName>
</protein>
<comment type="caution">
    <text evidence="1">The sequence shown here is derived from an EMBL/GenBank/DDBJ whole genome shotgun (WGS) entry which is preliminary data.</text>
</comment>
<evidence type="ECO:0000313" key="1">
    <source>
        <dbReference type="EMBL" id="OMO72613.1"/>
    </source>
</evidence>
<dbReference type="AlphaFoldDB" id="A0A1R3HQJ7"/>
<gene>
    <name evidence="1" type="ORF">CCACVL1_17687</name>
</gene>
<name>A0A1R3HQJ7_COCAP</name>
<keyword evidence="2" id="KW-1185">Reference proteome</keyword>
<proteinExistence type="predicted"/>
<sequence length="206" mass="23744">MAIRQFCISEMQSIIDEETKLRFGQGLSQWQSQRGSGIEMCKQRELKISSALLLLDVFDLAGFHIDMYCSSIADEGHVKVAEQVQFLLIQAGFKLKKEDMDLRDTRCFKYALEEQQRERFAQRFKDSNLFTKAKEREVAAVAVAVGSGNQMNSFFSLCTRSFHTSGREKSKFVGTQIGRRIHKSWRFENKWAVFVPAIKRGITRII</sequence>
<dbReference type="Proteomes" id="UP000188268">
    <property type="component" value="Unassembled WGS sequence"/>
</dbReference>
<dbReference type="Gramene" id="OMO72613">
    <property type="protein sequence ID" value="OMO72613"/>
    <property type="gene ID" value="CCACVL1_17687"/>
</dbReference>
<evidence type="ECO:0000313" key="2">
    <source>
        <dbReference type="Proteomes" id="UP000188268"/>
    </source>
</evidence>
<organism evidence="1 2">
    <name type="scientific">Corchorus capsularis</name>
    <name type="common">Jute</name>
    <dbReference type="NCBI Taxonomy" id="210143"/>
    <lineage>
        <taxon>Eukaryota</taxon>
        <taxon>Viridiplantae</taxon>
        <taxon>Streptophyta</taxon>
        <taxon>Embryophyta</taxon>
        <taxon>Tracheophyta</taxon>
        <taxon>Spermatophyta</taxon>
        <taxon>Magnoliopsida</taxon>
        <taxon>eudicotyledons</taxon>
        <taxon>Gunneridae</taxon>
        <taxon>Pentapetalae</taxon>
        <taxon>rosids</taxon>
        <taxon>malvids</taxon>
        <taxon>Malvales</taxon>
        <taxon>Malvaceae</taxon>
        <taxon>Grewioideae</taxon>
        <taxon>Apeibeae</taxon>
        <taxon>Corchorus</taxon>
    </lineage>
</organism>
<reference evidence="1 2" key="1">
    <citation type="submission" date="2013-09" db="EMBL/GenBank/DDBJ databases">
        <title>Corchorus capsularis genome sequencing.</title>
        <authorList>
            <person name="Alam M."/>
            <person name="Haque M.S."/>
            <person name="Islam M.S."/>
            <person name="Emdad E.M."/>
            <person name="Islam M.M."/>
            <person name="Ahmed B."/>
            <person name="Halim A."/>
            <person name="Hossen Q.M.M."/>
            <person name="Hossain M.Z."/>
            <person name="Ahmed R."/>
            <person name="Khan M.M."/>
            <person name="Islam R."/>
            <person name="Rashid M.M."/>
            <person name="Khan S.A."/>
            <person name="Rahman M.S."/>
            <person name="Alam M."/>
        </authorList>
    </citation>
    <scope>NUCLEOTIDE SEQUENCE [LARGE SCALE GENOMIC DNA]</scope>
    <source>
        <strain evidence="2">cv. CVL-1</strain>
        <tissue evidence="1">Whole seedling</tissue>
    </source>
</reference>
<accession>A0A1R3HQJ7</accession>
<dbReference type="OrthoDB" id="673776at2759"/>
<dbReference type="EMBL" id="AWWV01011409">
    <property type="protein sequence ID" value="OMO72613.1"/>
    <property type="molecule type" value="Genomic_DNA"/>
</dbReference>